<dbReference type="HOGENOM" id="CLU_2787214_0_0_6"/>
<dbReference type="EMBL" id="ADGK01000067">
    <property type="protein sequence ID" value="EFE23675.1"/>
    <property type="molecule type" value="Genomic_DNA"/>
</dbReference>
<gene>
    <name evidence="1" type="ORF">EDWATA_01315</name>
</gene>
<evidence type="ECO:0000313" key="2">
    <source>
        <dbReference type="Proteomes" id="UP000003692"/>
    </source>
</evidence>
<protein>
    <submittedName>
        <fullName evidence="1">Uncharacterized protein</fullName>
    </submittedName>
</protein>
<organism evidence="1 2">
    <name type="scientific">Edwardsiella tarda ATCC 23685</name>
    <dbReference type="NCBI Taxonomy" id="500638"/>
    <lineage>
        <taxon>Bacteria</taxon>
        <taxon>Pseudomonadati</taxon>
        <taxon>Pseudomonadota</taxon>
        <taxon>Gammaproteobacteria</taxon>
        <taxon>Enterobacterales</taxon>
        <taxon>Hafniaceae</taxon>
        <taxon>Edwardsiella</taxon>
    </lineage>
</organism>
<reference evidence="1 2" key="1">
    <citation type="submission" date="2010-02" db="EMBL/GenBank/DDBJ databases">
        <authorList>
            <person name="Weinstock G."/>
            <person name="Sodergren E."/>
            <person name="Clifton S."/>
            <person name="Fulton L."/>
            <person name="Fulton B."/>
            <person name="Courtney L."/>
            <person name="Fronick C."/>
            <person name="Harrison M."/>
            <person name="Strong C."/>
            <person name="Farmer C."/>
            <person name="Delahaunty K."/>
            <person name="Markovic C."/>
            <person name="Hall O."/>
            <person name="Minx P."/>
            <person name="Tomlinson C."/>
            <person name="Mitreva M."/>
            <person name="Nelson J."/>
            <person name="Hou S."/>
            <person name="Wollam A."/>
            <person name="Pepin K.H."/>
            <person name="Johnson M."/>
            <person name="Bhonagiri V."/>
            <person name="Zhang X."/>
            <person name="Suruliraj S."/>
            <person name="Warren W."/>
            <person name="Chinwalla A."/>
            <person name="Mardis E.R."/>
            <person name="Wilson R.K."/>
        </authorList>
    </citation>
    <scope>NUCLEOTIDE SEQUENCE [LARGE SCALE GENOMIC DNA]</scope>
    <source>
        <strain evidence="1 2">ATCC 23685</strain>
    </source>
</reference>
<dbReference type="AlphaFoldDB" id="D4F3K5"/>
<proteinExistence type="predicted"/>
<comment type="caution">
    <text evidence="1">The sequence shown here is derived from an EMBL/GenBank/DDBJ whole genome shotgun (WGS) entry which is preliminary data.</text>
</comment>
<name>D4F3K5_EDWTA</name>
<evidence type="ECO:0000313" key="1">
    <source>
        <dbReference type="EMBL" id="EFE23675.1"/>
    </source>
</evidence>
<dbReference type="Proteomes" id="UP000003692">
    <property type="component" value="Unassembled WGS sequence"/>
</dbReference>
<sequence length="68" mass="7955">MFLNRYTEAQRLANRHSSCLYWLSIPFASIKTSALCPNDKIILLILVKIFRSEMRGNQESVSQDIFLY</sequence>
<accession>D4F3K5</accession>